<keyword evidence="3" id="KW-1185">Reference proteome</keyword>
<comment type="caution">
    <text evidence="2">The sequence shown here is derived from an EMBL/GenBank/DDBJ whole genome shotgun (WGS) entry which is preliminary data.</text>
</comment>
<feature type="compositionally biased region" description="Basic residues" evidence="1">
    <location>
        <begin position="48"/>
        <end position="59"/>
    </location>
</feature>
<organism evidence="2 3">
    <name type="scientific">Aldrovandia affinis</name>
    <dbReference type="NCBI Taxonomy" id="143900"/>
    <lineage>
        <taxon>Eukaryota</taxon>
        <taxon>Metazoa</taxon>
        <taxon>Chordata</taxon>
        <taxon>Craniata</taxon>
        <taxon>Vertebrata</taxon>
        <taxon>Euteleostomi</taxon>
        <taxon>Actinopterygii</taxon>
        <taxon>Neopterygii</taxon>
        <taxon>Teleostei</taxon>
        <taxon>Notacanthiformes</taxon>
        <taxon>Halosauridae</taxon>
        <taxon>Aldrovandia</taxon>
    </lineage>
</organism>
<dbReference type="Proteomes" id="UP001221898">
    <property type="component" value="Unassembled WGS sequence"/>
</dbReference>
<reference evidence="2" key="1">
    <citation type="journal article" date="2023" name="Science">
        <title>Genome structures resolve the early diversification of teleost fishes.</title>
        <authorList>
            <person name="Parey E."/>
            <person name="Louis A."/>
            <person name="Montfort J."/>
            <person name="Bouchez O."/>
            <person name="Roques C."/>
            <person name="Iampietro C."/>
            <person name="Lluch J."/>
            <person name="Castinel A."/>
            <person name="Donnadieu C."/>
            <person name="Desvignes T."/>
            <person name="Floi Bucao C."/>
            <person name="Jouanno E."/>
            <person name="Wen M."/>
            <person name="Mejri S."/>
            <person name="Dirks R."/>
            <person name="Jansen H."/>
            <person name="Henkel C."/>
            <person name="Chen W.J."/>
            <person name="Zahm M."/>
            <person name="Cabau C."/>
            <person name="Klopp C."/>
            <person name="Thompson A.W."/>
            <person name="Robinson-Rechavi M."/>
            <person name="Braasch I."/>
            <person name="Lecointre G."/>
            <person name="Bobe J."/>
            <person name="Postlethwait J.H."/>
            <person name="Berthelot C."/>
            <person name="Roest Crollius H."/>
            <person name="Guiguen Y."/>
        </authorList>
    </citation>
    <scope>NUCLEOTIDE SEQUENCE</scope>
    <source>
        <strain evidence="2">NC1722</strain>
    </source>
</reference>
<dbReference type="AlphaFoldDB" id="A0AAD7WQP7"/>
<evidence type="ECO:0000313" key="3">
    <source>
        <dbReference type="Proteomes" id="UP001221898"/>
    </source>
</evidence>
<proteinExistence type="predicted"/>
<feature type="compositionally biased region" description="Basic and acidic residues" evidence="1">
    <location>
        <begin position="80"/>
        <end position="101"/>
    </location>
</feature>
<sequence length="141" mass="15244">MWVGREGCDHAEPFRPPSALSLPAGGLSSSALSEIVYEEAGRQAQGRGHIRRAGARTARHTQTGGRVRHLIPPPPLLRSRRPEMTSEPADPARKRSERHVTTPECSTWCPLSDPLRQPPGTAGADVKSHLSGAPQCQPHGR</sequence>
<evidence type="ECO:0000256" key="1">
    <source>
        <dbReference type="SAM" id="MobiDB-lite"/>
    </source>
</evidence>
<feature type="region of interest" description="Disordered" evidence="1">
    <location>
        <begin position="1"/>
        <end position="26"/>
    </location>
</feature>
<feature type="compositionally biased region" description="Low complexity" evidence="1">
    <location>
        <begin position="17"/>
        <end position="26"/>
    </location>
</feature>
<name>A0AAD7WQP7_9TELE</name>
<feature type="region of interest" description="Disordered" evidence="1">
    <location>
        <begin position="40"/>
        <end position="141"/>
    </location>
</feature>
<accession>A0AAD7WQP7</accession>
<feature type="compositionally biased region" description="Basic and acidic residues" evidence="1">
    <location>
        <begin position="1"/>
        <end position="13"/>
    </location>
</feature>
<protein>
    <submittedName>
        <fullName evidence="2">Uncharacterized protein</fullName>
    </submittedName>
</protein>
<dbReference type="EMBL" id="JAINUG010000051">
    <property type="protein sequence ID" value="KAJ8404834.1"/>
    <property type="molecule type" value="Genomic_DNA"/>
</dbReference>
<gene>
    <name evidence="2" type="ORF">AAFF_G00332210</name>
</gene>
<evidence type="ECO:0000313" key="2">
    <source>
        <dbReference type="EMBL" id="KAJ8404834.1"/>
    </source>
</evidence>